<dbReference type="PANTHER" id="PTHR43566">
    <property type="entry name" value="CONSERVED PROTEIN"/>
    <property type="match status" value="1"/>
</dbReference>
<dbReference type="InterPro" id="IPR025420">
    <property type="entry name" value="DUF4143"/>
</dbReference>
<dbReference type="AlphaFoldDB" id="A0A098QXJ8"/>
<proteinExistence type="predicted"/>
<dbReference type="InterPro" id="IPR027417">
    <property type="entry name" value="P-loop_NTPase"/>
</dbReference>
<dbReference type="InterPro" id="IPR041682">
    <property type="entry name" value="AAA_14"/>
</dbReference>
<evidence type="ECO:0000313" key="3">
    <source>
        <dbReference type="EMBL" id="KGE72158.1"/>
    </source>
</evidence>
<accession>A0A098QXJ8</accession>
<dbReference type="EMBL" id="JNUP01000060">
    <property type="protein sequence ID" value="KGE72158.1"/>
    <property type="molecule type" value="Genomic_DNA"/>
</dbReference>
<feature type="domain" description="DUF4143" evidence="2">
    <location>
        <begin position="181"/>
        <end position="339"/>
    </location>
</feature>
<reference evidence="3 4" key="1">
    <citation type="submission" date="2014-05" db="EMBL/GenBank/DDBJ databases">
        <title>De novo Genome Sequence of Spirocheata sp.</title>
        <authorList>
            <person name="Shivani Y."/>
            <person name="Subhash Y."/>
            <person name="Tushar L."/>
            <person name="Sasikala C."/>
            <person name="Ramana C.V."/>
        </authorList>
    </citation>
    <scope>NUCLEOTIDE SEQUENCE [LARGE SCALE GENOMIC DNA]</scope>
    <source>
        <strain evidence="3 4">JC230</strain>
    </source>
</reference>
<dbReference type="Proteomes" id="UP000029692">
    <property type="component" value="Unassembled WGS sequence"/>
</dbReference>
<organism evidence="3 4">
    <name type="scientific">Spirochaeta lutea</name>
    <dbReference type="NCBI Taxonomy" id="1480694"/>
    <lineage>
        <taxon>Bacteria</taxon>
        <taxon>Pseudomonadati</taxon>
        <taxon>Spirochaetota</taxon>
        <taxon>Spirochaetia</taxon>
        <taxon>Spirochaetales</taxon>
        <taxon>Spirochaetaceae</taxon>
        <taxon>Spirochaeta</taxon>
    </lineage>
</organism>
<dbReference type="Pfam" id="PF13173">
    <property type="entry name" value="AAA_14"/>
    <property type="match status" value="1"/>
</dbReference>
<feature type="domain" description="AAA" evidence="1">
    <location>
        <begin position="17"/>
        <end position="134"/>
    </location>
</feature>
<evidence type="ECO:0008006" key="5">
    <source>
        <dbReference type="Google" id="ProtNLM"/>
    </source>
</evidence>
<evidence type="ECO:0000259" key="1">
    <source>
        <dbReference type="Pfam" id="PF13173"/>
    </source>
</evidence>
<gene>
    <name evidence="3" type="ORF">DC28_07625</name>
</gene>
<evidence type="ECO:0000259" key="2">
    <source>
        <dbReference type="Pfam" id="PF13635"/>
    </source>
</evidence>
<dbReference type="SUPFAM" id="SSF52540">
    <property type="entry name" value="P-loop containing nucleoside triphosphate hydrolases"/>
    <property type="match status" value="1"/>
</dbReference>
<evidence type="ECO:0000313" key="4">
    <source>
        <dbReference type="Proteomes" id="UP000029692"/>
    </source>
</evidence>
<keyword evidence="4" id="KW-1185">Reference proteome</keyword>
<dbReference type="OrthoDB" id="9801684at2"/>
<dbReference type="PANTHER" id="PTHR43566:SF2">
    <property type="entry name" value="DUF4143 DOMAIN-CONTAINING PROTEIN"/>
    <property type="match status" value="1"/>
</dbReference>
<comment type="caution">
    <text evidence="3">The sequence shown here is derived from an EMBL/GenBank/DDBJ whole genome shotgun (WGS) entry which is preliminary data.</text>
</comment>
<dbReference type="eggNOG" id="COG1373">
    <property type="taxonomic scope" value="Bacteria"/>
</dbReference>
<name>A0A098QXJ8_9SPIO</name>
<dbReference type="RefSeq" id="WP_037547369.1">
    <property type="nucleotide sequence ID" value="NZ_JNUP01000060.1"/>
</dbReference>
<dbReference type="Pfam" id="PF13635">
    <property type="entry name" value="DUF4143"/>
    <property type="match status" value="1"/>
</dbReference>
<protein>
    <recommendedName>
        <fullName evidence="5">ATPase AAA</fullName>
    </recommendedName>
</protein>
<sequence>MVPRQLTPTIQRWSNQYPVVTILGPRQSGKTTLVKLAFPQHSYINLEDLQEQRFAQEDPRGFINRFTNGVIIDEIQNQPTLLRQIQLSVDSMNNPGMFILIGSNTHALSAGISQSLAGRTAIAKLLPFTYQELLPYSSGDGHKSSLESYEELIWKGMYPRIWEQNLNPSEALSFYFSTYIERDVRAMLGIKDLNTFHLFVKLIAGRVGQILNLSSLANDVGIAVNTVKEWISILENSFILFRLEPFFANLGKRLIKSPKIYFWDTGLAAWLIGVREPGHILTHPLKGQLFENLIVSDLIKQNMHKNLQFQFTFFRDSNGNEGDLIVQRGNEYQIIEIKSATSLPQHGLVSVNKVQAITKLPGSKVLIFGGEGSWEQQGVEVRGWRESLSMWESEKP</sequence>